<dbReference type="EMBL" id="BJWH01000030">
    <property type="protein sequence ID" value="GEM00238.1"/>
    <property type="molecule type" value="Genomic_DNA"/>
</dbReference>
<dbReference type="AlphaFoldDB" id="A0A511JQC9"/>
<feature type="region of interest" description="Disordered" evidence="1">
    <location>
        <begin position="1"/>
        <end position="34"/>
    </location>
</feature>
<feature type="region of interest" description="Disordered" evidence="1">
    <location>
        <begin position="64"/>
        <end position="93"/>
    </location>
</feature>
<name>A0A511JQC9_9CELL</name>
<comment type="caution">
    <text evidence="2">The sequence shown here is derived from an EMBL/GenBank/DDBJ whole genome shotgun (WGS) entry which is preliminary data.</text>
</comment>
<keyword evidence="3" id="KW-1185">Reference proteome</keyword>
<reference evidence="2 3" key="1">
    <citation type="submission" date="2019-07" db="EMBL/GenBank/DDBJ databases">
        <title>Whole genome shotgun sequence of Cellulomonas terrae NBRC 100819.</title>
        <authorList>
            <person name="Hosoyama A."/>
            <person name="Uohara A."/>
            <person name="Ohji S."/>
            <person name="Ichikawa N."/>
        </authorList>
    </citation>
    <scope>NUCLEOTIDE SEQUENCE [LARGE SCALE GENOMIC DNA]</scope>
    <source>
        <strain evidence="2 3">NBRC 100819</strain>
    </source>
</reference>
<accession>A0A511JQC9</accession>
<evidence type="ECO:0000313" key="3">
    <source>
        <dbReference type="Proteomes" id="UP000321049"/>
    </source>
</evidence>
<gene>
    <name evidence="2" type="ORF">CTE05_37840</name>
</gene>
<protein>
    <submittedName>
        <fullName evidence="2">Uncharacterized protein</fullName>
    </submittedName>
</protein>
<evidence type="ECO:0000313" key="2">
    <source>
        <dbReference type="EMBL" id="GEM00238.1"/>
    </source>
</evidence>
<feature type="region of interest" description="Disordered" evidence="1">
    <location>
        <begin position="112"/>
        <end position="131"/>
    </location>
</feature>
<evidence type="ECO:0000256" key="1">
    <source>
        <dbReference type="SAM" id="MobiDB-lite"/>
    </source>
</evidence>
<dbReference type="Proteomes" id="UP000321049">
    <property type="component" value="Unassembled WGS sequence"/>
</dbReference>
<organism evidence="2 3">
    <name type="scientific">Cellulomonas terrae</name>
    <dbReference type="NCBI Taxonomy" id="311234"/>
    <lineage>
        <taxon>Bacteria</taxon>
        <taxon>Bacillati</taxon>
        <taxon>Actinomycetota</taxon>
        <taxon>Actinomycetes</taxon>
        <taxon>Micrococcales</taxon>
        <taxon>Cellulomonadaceae</taxon>
        <taxon>Cellulomonas</taxon>
    </lineage>
</organism>
<proteinExistence type="predicted"/>
<sequence>MGPGRRLPGVSRRAGTARRDERRTAGPEPRLLTHPRTVVEAGAPRGALLTRFTRAPHPTVCRTLSASTARTPTRTECERGSVTTGPRSPTVGALPRLTHLTFGRLMGRNASVCGARHAPDPGTASPPDRLP</sequence>